<evidence type="ECO:0000256" key="1">
    <source>
        <dbReference type="SAM" id="Phobius"/>
    </source>
</evidence>
<keyword evidence="1" id="KW-0812">Transmembrane</keyword>
<sequence length="397" mass="42967">MTDAPPTRPHPTLDAAVQHKRQALVLPLLFIAVGAIGTALGMLVVLHRPLPNTLAAVVPFTVILLIGVWFLNWLDRWEPEPPRFAIGAFLWGAGVSALISGVVNSLYLGITQDLSATAMYSAPLIEESTKALFLYVVLLSTRRGRAEFNSLTDALVYGGLVGLGFAWIEHIGYALSVETLEESTPIIIGRIVLTSYLHPVLTMIVAVGIWAGVTSRGAGRRLRPFMAWLVAVGLHFLHNGSYELFGPWGIAIAAVAEFVAFVTLIVLGVRSRRAERAEIVRQLPAMVHFGWITPLEAGWLADAPARKRMLGSAGAQRRTLHDFIQNTTELALLRGRLDAMPPGSHPIELLQLHGELADLVAHQRPVVQGILARSNGWHTLEARPGPSWGAPTGDGGP</sequence>
<dbReference type="PANTHER" id="PTHR36844:SF1">
    <property type="entry name" value="PROTEASE PRSW"/>
    <property type="match status" value="1"/>
</dbReference>
<dbReference type="KEGG" id="tfl:RPIT_09830"/>
<accession>A0A1Q2CG01</accession>
<dbReference type="Proteomes" id="UP000188324">
    <property type="component" value="Chromosome"/>
</dbReference>
<keyword evidence="1" id="KW-1133">Transmembrane helix</keyword>
<feature type="transmembrane region" description="Helical" evidence="1">
    <location>
        <begin position="86"/>
        <end position="108"/>
    </location>
</feature>
<reference evidence="2 3" key="1">
    <citation type="journal article" date="2016" name="Int. J. Syst. Evol. Microbiol.">
        <title>Tessaracoccus flavus sp. nov., isolated from the drainage system of a lindane-producing factory.</title>
        <authorList>
            <person name="Kumari R."/>
            <person name="Singh P."/>
            <person name="Schumann P."/>
            <person name="Lal R."/>
        </authorList>
    </citation>
    <scope>NUCLEOTIDE SEQUENCE [LARGE SCALE GENOMIC DNA]</scope>
    <source>
        <strain evidence="2 3">RP1T</strain>
    </source>
</reference>
<dbReference type="GO" id="GO:0008233">
    <property type="term" value="F:peptidase activity"/>
    <property type="evidence" value="ECO:0007669"/>
    <property type="project" value="InterPro"/>
</dbReference>
<feature type="transmembrane region" description="Helical" evidence="1">
    <location>
        <begin position="188"/>
        <end position="213"/>
    </location>
</feature>
<dbReference type="OrthoDB" id="9785431at2"/>
<proteinExistence type="predicted"/>
<keyword evidence="3" id="KW-1185">Reference proteome</keyword>
<dbReference type="STRING" id="1610493.RPIT_09830"/>
<feature type="transmembrane region" description="Helical" evidence="1">
    <location>
        <begin position="151"/>
        <end position="168"/>
    </location>
</feature>
<dbReference type="EMBL" id="CP019605">
    <property type="protein sequence ID" value="AQP45048.1"/>
    <property type="molecule type" value="Genomic_DNA"/>
</dbReference>
<feature type="transmembrane region" description="Helical" evidence="1">
    <location>
        <begin position="248"/>
        <end position="269"/>
    </location>
</feature>
<feature type="transmembrane region" description="Helical" evidence="1">
    <location>
        <begin position="24"/>
        <end position="47"/>
    </location>
</feature>
<feature type="transmembrane region" description="Helical" evidence="1">
    <location>
        <begin position="53"/>
        <end position="74"/>
    </location>
</feature>
<evidence type="ECO:0008006" key="4">
    <source>
        <dbReference type="Google" id="ProtNLM"/>
    </source>
</evidence>
<name>A0A1Q2CG01_9ACTN</name>
<dbReference type="Pfam" id="PF13367">
    <property type="entry name" value="PrsW-protease"/>
    <property type="match status" value="1"/>
</dbReference>
<dbReference type="PANTHER" id="PTHR36844">
    <property type="entry name" value="PROTEASE PRSW"/>
    <property type="match status" value="1"/>
</dbReference>
<organism evidence="2 3">
    <name type="scientific">Tessaracoccus flavus</name>
    <dbReference type="NCBI Taxonomy" id="1610493"/>
    <lineage>
        <taxon>Bacteria</taxon>
        <taxon>Bacillati</taxon>
        <taxon>Actinomycetota</taxon>
        <taxon>Actinomycetes</taxon>
        <taxon>Propionibacteriales</taxon>
        <taxon>Propionibacteriaceae</taxon>
        <taxon>Tessaracoccus</taxon>
    </lineage>
</organism>
<dbReference type="AlphaFoldDB" id="A0A1Q2CG01"/>
<keyword evidence="1" id="KW-0472">Membrane</keyword>
<dbReference type="InterPro" id="IPR026898">
    <property type="entry name" value="PrsW"/>
</dbReference>
<protein>
    <recommendedName>
        <fullName evidence="4">Membrane proteinase PrsW, cleaves anti-sigma factor RsiW, M82 family</fullName>
    </recommendedName>
</protein>
<evidence type="ECO:0000313" key="2">
    <source>
        <dbReference type="EMBL" id="AQP45048.1"/>
    </source>
</evidence>
<gene>
    <name evidence="2" type="ORF">RPIT_09830</name>
</gene>
<feature type="transmembrane region" description="Helical" evidence="1">
    <location>
        <begin position="225"/>
        <end position="242"/>
    </location>
</feature>
<evidence type="ECO:0000313" key="3">
    <source>
        <dbReference type="Proteomes" id="UP000188324"/>
    </source>
</evidence>
<dbReference type="RefSeq" id="WP_077342727.1">
    <property type="nucleotide sequence ID" value="NZ_CP019605.1"/>
</dbReference>